<evidence type="ECO:0000256" key="5">
    <source>
        <dbReference type="ARBA" id="ARBA00022970"/>
    </source>
</evidence>
<dbReference type="Gene3D" id="3.40.50.300">
    <property type="entry name" value="P-loop containing nucleotide triphosphate hydrolases"/>
    <property type="match status" value="1"/>
</dbReference>
<protein>
    <recommendedName>
        <fullName evidence="7">Probable branched-chain amino acid transport ATP-binding protein LivG</fullName>
    </recommendedName>
</protein>
<dbReference type="HOGENOM" id="CLU_000604_1_2_2"/>
<evidence type="ECO:0000313" key="10">
    <source>
        <dbReference type="Proteomes" id="UP000028501"/>
    </source>
</evidence>
<feature type="domain" description="ABC transporter" evidence="8">
    <location>
        <begin position="4"/>
        <end position="248"/>
    </location>
</feature>
<dbReference type="PANTHER" id="PTHR45772:SF5">
    <property type="entry name" value="BRANCHED-CHAIN AMINO ACID TRANSPORT ATP-BINDING PROTEIN LIVG-RELATED"/>
    <property type="match status" value="1"/>
</dbReference>
<comment type="function">
    <text evidence="6">Probable component of a branched-chain amino-acid transport system.</text>
</comment>
<dbReference type="KEGG" id="afg:AFULGI_00015010"/>
<dbReference type="InterPro" id="IPR032823">
    <property type="entry name" value="BCA_ABC_TP_C"/>
</dbReference>
<dbReference type="GO" id="GO:0005524">
    <property type="term" value="F:ATP binding"/>
    <property type="evidence" value="ECO:0007669"/>
    <property type="project" value="UniProtKB-KW"/>
</dbReference>
<evidence type="ECO:0000256" key="3">
    <source>
        <dbReference type="ARBA" id="ARBA00022741"/>
    </source>
</evidence>
<evidence type="ECO:0000256" key="7">
    <source>
        <dbReference type="ARBA" id="ARBA00072811"/>
    </source>
</evidence>
<evidence type="ECO:0000313" key="9">
    <source>
        <dbReference type="EMBL" id="AIG98268.1"/>
    </source>
</evidence>
<dbReference type="PROSITE" id="PS00211">
    <property type="entry name" value="ABC_TRANSPORTER_1"/>
    <property type="match status" value="1"/>
</dbReference>
<dbReference type="GeneID" id="24795000"/>
<dbReference type="InterPro" id="IPR051120">
    <property type="entry name" value="ABC_AA/LPS_Transport"/>
</dbReference>
<dbReference type="CDD" id="cd03219">
    <property type="entry name" value="ABC_Mj1267_LivG_branched"/>
    <property type="match status" value="1"/>
</dbReference>
<keyword evidence="4" id="KW-0067">ATP-binding</keyword>
<dbReference type="PROSITE" id="PS50893">
    <property type="entry name" value="ABC_TRANSPORTER_2"/>
    <property type="match status" value="1"/>
</dbReference>
<dbReference type="FunFam" id="3.40.50.300:FF:000421">
    <property type="entry name" value="Branched-chain amino acid ABC transporter ATP-binding protein"/>
    <property type="match status" value="1"/>
</dbReference>
<evidence type="ECO:0000259" key="8">
    <source>
        <dbReference type="PROSITE" id="PS50893"/>
    </source>
</evidence>
<dbReference type="PANTHER" id="PTHR45772">
    <property type="entry name" value="CONSERVED COMPONENT OF ABC TRANSPORTER FOR NATURAL AMINO ACIDS-RELATED"/>
    <property type="match status" value="1"/>
</dbReference>
<gene>
    <name evidence="9" type="ORF">AFULGI_00015010</name>
</gene>
<name>A0A075WL16_ARCFL</name>
<dbReference type="InterPro" id="IPR003439">
    <property type="entry name" value="ABC_transporter-like_ATP-bd"/>
</dbReference>
<proteinExistence type="inferred from homology"/>
<dbReference type="InterPro" id="IPR017871">
    <property type="entry name" value="ABC_transporter-like_CS"/>
</dbReference>
<evidence type="ECO:0000256" key="6">
    <source>
        <dbReference type="ARBA" id="ARBA00056071"/>
    </source>
</evidence>
<dbReference type="RefSeq" id="WP_048095657.1">
    <property type="nucleotide sequence ID" value="NZ_CP006577.1"/>
</dbReference>
<keyword evidence="2" id="KW-0813">Transport</keyword>
<keyword evidence="3" id="KW-0547">Nucleotide-binding</keyword>
<dbReference type="AlphaFoldDB" id="A0A075WL16"/>
<dbReference type="GO" id="GO:0016887">
    <property type="term" value="F:ATP hydrolysis activity"/>
    <property type="evidence" value="ECO:0007669"/>
    <property type="project" value="InterPro"/>
</dbReference>
<dbReference type="SMART" id="SM00382">
    <property type="entry name" value="AAA"/>
    <property type="match status" value="1"/>
</dbReference>
<dbReference type="EMBL" id="CP006577">
    <property type="protein sequence ID" value="AIG98268.1"/>
    <property type="molecule type" value="Genomic_DNA"/>
</dbReference>
<dbReference type="Pfam" id="PF12399">
    <property type="entry name" value="BCA_ABC_TP_C"/>
    <property type="match status" value="1"/>
</dbReference>
<reference evidence="9 10" key="1">
    <citation type="submission" date="2013-07" db="EMBL/GenBank/DDBJ databases">
        <title>Genome of Archaeoglobus fulgidus.</title>
        <authorList>
            <person name="Fiebig A."/>
            <person name="Birkeland N.-K."/>
        </authorList>
    </citation>
    <scope>NUCLEOTIDE SEQUENCE [LARGE SCALE GENOMIC DNA]</scope>
    <source>
        <strain evidence="9 10">DSM 8774</strain>
    </source>
</reference>
<accession>A0A075WL16</accession>
<dbReference type="GO" id="GO:0006865">
    <property type="term" value="P:amino acid transport"/>
    <property type="evidence" value="ECO:0007669"/>
    <property type="project" value="UniProtKB-KW"/>
</dbReference>
<dbReference type="Proteomes" id="UP000028501">
    <property type="component" value="Chromosome"/>
</dbReference>
<evidence type="ECO:0000256" key="1">
    <source>
        <dbReference type="ARBA" id="ARBA00005417"/>
    </source>
</evidence>
<dbReference type="SUPFAM" id="SSF52540">
    <property type="entry name" value="P-loop containing nucleoside triphosphate hydrolases"/>
    <property type="match status" value="1"/>
</dbReference>
<dbReference type="Pfam" id="PF00005">
    <property type="entry name" value="ABC_tran"/>
    <property type="match status" value="1"/>
</dbReference>
<evidence type="ECO:0000256" key="2">
    <source>
        <dbReference type="ARBA" id="ARBA00022448"/>
    </source>
</evidence>
<dbReference type="GO" id="GO:0005886">
    <property type="term" value="C:plasma membrane"/>
    <property type="evidence" value="ECO:0007669"/>
    <property type="project" value="TreeGrafter"/>
</dbReference>
<sequence length="257" mass="28869">MKILQTQNLSKFFDGLKALNRVNIGVEKGSITLVIGPNGSGKTTFINTVSGFYRADEGKVFFEGKDITNKPPHEISRLGIVRTFQIPQPLKKMTVLENLLIAPEGYGERIFHSVSGRWLKEEEEIVEKAFRILEFLKLDHLWDSEAQNLSGGQLKLLEVARAMMKDAKLIIMDEPIAGVNPVLSHSMLERFVELKKMGISFLIVEHRLDIVLKYTDHIYVMANGSVIAEGKEEDILNNPKVVEVYLGAQDSEIECGV</sequence>
<evidence type="ECO:0000256" key="4">
    <source>
        <dbReference type="ARBA" id="ARBA00022840"/>
    </source>
</evidence>
<keyword evidence="5" id="KW-0029">Amino-acid transport</keyword>
<organism evidence="9 10">
    <name type="scientific">Archaeoglobus fulgidus DSM 8774</name>
    <dbReference type="NCBI Taxonomy" id="1344584"/>
    <lineage>
        <taxon>Archaea</taxon>
        <taxon>Methanobacteriati</taxon>
        <taxon>Methanobacteriota</taxon>
        <taxon>Archaeoglobi</taxon>
        <taxon>Archaeoglobales</taxon>
        <taxon>Archaeoglobaceae</taxon>
        <taxon>Archaeoglobus</taxon>
    </lineage>
</organism>
<dbReference type="InterPro" id="IPR003593">
    <property type="entry name" value="AAA+_ATPase"/>
</dbReference>
<comment type="similarity">
    <text evidence="1">Belongs to the ABC transporter superfamily.</text>
</comment>
<dbReference type="InterPro" id="IPR027417">
    <property type="entry name" value="P-loop_NTPase"/>
</dbReference>